<comment type="caution">
    <text evidence="9">The sequence shown here is derived from an EMBL/GenBank/DDBJ whole genome shotgun (WGS) entry which is preliminary data.</text>
</comment>
<dbReference type="InterPro" id="IPR042197">
    <property type="entry name" value="Apaf_helical"/>
</dbReference>
<dbReference type="Gene3D" id="1.10.8.430">
    <property type="entry name" value="Helical domain of apoptotic protease-activating factors"/>
    <property type="match status" value="1"/>
</dbReference>
<keyword evidence="5" id="KW-0611">Plant defense</keyword>
<evidence type="ECO:0000256" key="3">
    <source>
        <dbReference type="ARBA" id="ARBA00022737"/>
    </source>
</evidence>
<evidence type="ECO:0000256" key="4">
    <source>
        <dbReference type="ARBA" id="ARBA00022741"/>
    </source>
</evidence>
<keyword evidence="7" id="KW-0175">Coiled coil</keyword>
<dbReference type="InterPro" id="IPR036388">
    <property type="entry name" value="WH-like_DNA-bd_sf"/>
</dbReference>
<dbReference type="PRINTS" id="PR00364">
    <property type="entry name" value="DISEASERSIST"/>
</dbReference>
<dbReference type="Gene3D" id="3.80.10.10">
    <property type="entry name" value="Ribonuclease Inhibitor"/>
    <property type="match status" value="5"/>
</dbReference>
<evidence type="ECO:0000256" key="1">
    <source>
        <dbReference type="ARBA" id="ARBA00008894"/>
    </source>
</evidence>
<proteinExistence type="inferred from homology"/>
<keyword evidence="2" id="KW-0433">Leucine-rich repeat</keyword>
<dbReference type="InterPro" id="IPR027417">
    <property type="entry name" value="P-loop_NTPase"/>
</dbReference>
<sequence>MVEYVAPAAVKIVADSAKEYASPYFGYFFSYEKIVEDFTNQRNALELRKQRVDTDVDEAKRQNKIIYDDVDNWLKRAEKELIETQKLKDEIDRVKCFKWCPKWGWRYSLSKKLAEEIPNISKLLTSNFTKVGHRRPLQGIEFITSTNFMDSESSKSAFNQIMEAINAVKVIGLHGMPGVGKTTLAQEVGKHAREQKLFDKVVMFTMSQNPDIKNIQDKVADILGLKFKASSQDGKAEELLGSMQRENKILVIVDDLWEEFKLESIGIPFGDDHKGCKILLTTRHQQVCSKMNCQKEIQLGILSEDEAWALFRDKAGLDDDSSTLNDVAKEVADQCKGLPLAIVVVAKALKGESLNGWTTVNQRFKESRHLDNEKVLGGVLKPLKLSYDYLKEGNSEMTGNDIQMCFLLCSLFPEDAEIPIEILIMCGIGVGLFPNASSIENKRNEIGIAIKKLQNSGLLLESDDAETIRMHDVVRDFAHWLTSTGEKLTSTGENRFMVKDKLKEWPDMVESFGCYTAIALWNCSNDIKNFQDKVEFSKLKTLFLQGGRNRDDLLVVSSTFFEGMKALQVLYLKNVNFSPKGFLSLPNLKTLWCIDCKLENFSSSLTNMRSLEILALIETEIDEISEDLVKLFTLKYLRLSSPYWVKMKIPPKLVSRLTSLQELHLAEQIDINLLELKPLSRLTALSFYTNQIPQEDFVLPKLKRYAICVNEYHSCLSGFRTLEIKDFASSLSAFNKLFCNVEKLRLRNVSGQKNIVPSINEMGVNELTFLGLKSCNDMEFLIDTTRDQGSTVAFSNLVKLEIATMVSLKGLCNGLSPIRFLQNIKQVRFINCPELQVIFQIDKFSTKLIQTPLLSNLTILELDSLPKLKRIWEVEPSHCAIVSLQSLKDVRIESCNNLKIIFSPYFTQSMLCMEELSIKSCDGVEQVIGFAQEEEITKEFPSNLTSLTLNSLPELKCIWNESNHCVTFYSLNIIEIDNCDKLAYLFPEFIARALVHLEFLKIRSCSSLEHLIEEAENEDEIHRKNHYPVFLPKLKIVYVSYCKNLKYLCSTTLAQGLPYLESIDIVYCPRLIQMFNMGKNKDRFGVQVLLFYLSFYFVCFWTQILFYESLRNLTSSKLGSLSELRCTWNRSNYLDNFHSLSDIKIMNCEKLTYLFSELTARTLELLEIRNRSSLEHLIEEEENMDEINVSNMFLPKLRTVTIKNCENLKYLCSSTLAKGHLYLESIDIEHCPRLLQVFNMGKNKKVFGLQKLVLSDVEHSRQLCNIDFPVLNEECIVVGNHEEVFQVQGGHSFSSLKTLKLRNLFEVRIIWNDFAQVLTFENLTTLNLRDRKKLRYIFSRTTSRNLSHLENLFIEGCEEIEQLILAKDQVSSSSNGDNGLQPIIFPNLTNIEVRNCGNLKCLFPFGSAPVLPKLQSLHLKKNSKLEQVFGLEDEVEVVAEEEMIFYKLESLSLEELPGLIHFCPKGYHFVLLALTGLTVIDCSKLTTSFFFDLQNIVHCKTKV</sequence>
<evidence type="ECO:0000256" key="2">
    <source>
        <dbReference type="ARBA" id="ARBA00022614"/>
    </source>
</evidence>
<evidence type="ECO:0000259" key="8">
    <source>
        <dbReference type="SMART" id="SM00382"/>
    </source>
</evidence>
<keyword evidence="3" id="KW-0677">Repeat</keyword>
<reference evidence="9 10" key="1">
    <citation type="submission" date="2023-03" db="EMBL/GenBank/DDBJ databases">
        <title>WGS of Gossypium arboreum.</title>
        <authorList>
            <person name="Yu D."/>
        </authorList>
    </citation>
    <scope>NUCLEOTIDE SEQUENCE [LARGE SCALE GENOMIC DNA]</scope>
    <source>
        <tissue evidence="9">Leaf</tissue>
    </source>
</reference>
<protein>
    <recommendedName>
        <fullName evidence="8">AAA+ ATPase domain-containing protein</fullName>
    </recommendedName>
</protein>
<dbReference type="InterPro" id="IPR057135">
    <property type="entry name" value="At4g27190-like_LRR"/>
</dbReference>
<dbReference type="InterPro" id="IPR002182">
    <property type="entry name" value="NB-ARC"/>
</dbReference>
<name>A0ABR0Q5P9_GOSAR</name>
<dbReference type="InterPro" id="IPR032675">
    <property type="entry name" value="LRR_dom_sf"/>
</dbReference>
<dbReference type="Pfam" id="PF00931">
    <property type="entry name" value="NB-ARC"/>
    <property type="match status" value="1"/>
</dbReference>
<feature type="domain" description="AAA+ ATPase" evidence="8">
    <location>
        <begin position="167"/>
        <end position="321"/>
    </location>
</feature>
<dbReference type="SUPFAM" id="SSF52540">
    <property type="entry name" value="P-loop containing nucleoside triphosphate hydrolases"/>
    <property type="match status" value="1"/>
</dbReference>
<dbReference type="Gene3D" id="1.10.10.10">
    <property type="entry name" value="Winged helix-like DNA-binding domain superfamily/Winged helix DNA-binding domain"/>
    <property type="match status" value="1"/>
</dbReference>
<dbReference type="PANTHER" id="PTHR33463">
    <property type="entry name" value="NB-ARC DOMAIN-CONTAINING PROTEIN-RELATED"/>
    <property type="match status" value="1"/>
</dbReference>
<organism evidence="9 10">
    <name type="scientific">Gossypium arboreum</name>
    <name type="common">Tree cotton</name>
    <name type="synonym">Gossypium nanking</name>
    <dbReference type="NCBI Taxonomy" id="29729"/>
    <lineage>
        <taxon>Eukaryota</taxon>
        <taxon>Viridiplantae</taxon>
        <taxon>Streptophyta</taxon>
        <taxon>Embryophyta</taxon>
        <taxon>Tracheophyta</taxon>
        <taxon>Spermatophyta</taxon>
        <taxon>Magnoliopsida</taxon>
        <taxon>eudicotyledons</taxon>
        <taxon>Gunneridae</taxon>
        <taxon>Pentapetalae</taxon>
        <taxon>rosids</taxon>
        <taxon>malvids</taxon>
        <taxon>Malvales</taxon>
        <taxon>Malvaceae</taxon>
        <taxon>Malvoideae</taxon>
        <taxon>Gossypium</taxon>
    </lineage>
</organism>
<evidence type="ECO:0000256" key="7">
    <source>
        <dbReference type="SAM" id="Coils"/>
    </source>
</evidence>
<evidence type="ECO:0000313" key="9">
    <source>
        <dbReference type="EMBL" id="KAK5834364.1"/>
    </source>
</evidence>
<dbReference type="InterPro" id="IPR050905">
    <property type="entry name" value="Plant_NBS-LRR"/>
</dbReference>
<dbReference type="PANTHER" id="PTHR33463:SF117">
    <property type="entry name" value="CC-NBS-LRR RESISTANCE PROTEIN"/>
    <property type="match status" value="1"/>
</dbReference>
<dbReference type="InterPro" id="IPR003593">
    <property type="entry name" value="AAA+_ATPase"/>
</dbReference>
<dbReference type="SUPFAM" id="SSF52058">
    <property type="entry name" value="L domain-like"/>
    <property type="match status" value="1"/>
</dbReference>
<keyword evidence="10" id="KW-1185">Reference proteome</keyword>
<comment type="similarity">
    <text evidence="1">Belongs to the disease resistance NB-LRR family.</text>
</comment>
<evidence type="ECO:0000256" key="6">
    <source>
        <dbReference type="ARBA" id="ARBA00022840"/>
    </source>
</evidence>
<feature type="coiled-coil region" evidence="7">
    <location>
        <begin position="42"/>
        <end position="94"/>
    </location>
</feature>
<dbReference type="SUPFAM" id="SSF52047">
    <property type="entry name" value="RNI-like"/>
    <property type="match status" value="2"/>
</dbReference>
<keyword evidence="6" id="KW-0067">ATP-binding</keyword>
<evidence type="ECO:0000256" key="5">
    <source>
        <dbReference type="ARBA" id="ARBA00022821"/>
    </source>
</evidence>
<dbReference type="Gene3D" id="3.40.50.300">
    <property type="entry name" value="P-loop containing nucleotide triphosphate hydrolases"/>
    <property type="match status" value="1"/>
</dbReference>
<gene>
    <name evidence="9" type="ORF">PVK06_018241</name>
</gene>
<dbReference type="EMBL" id="JARKNE010000005">
    <property type="protein sequence ID" value="KAK5834364.1"/>
    <property type="molecule type" value="Genomic_DNA"/>
</dbReference>
<dbReference type="Pfam" id="PF23247">
    <property type="entry name" value="LRR_RPS2"/>
    <property type="match status" value="5"/>
</dbReference>
<keyword evidence="4" id="KW-0547">Nucleotide-binding</keyword>
<dbReference type="SMART" id="SM00382">
    <property type="entry name" value="AAA"/>
    <property type="match status" value="1"/>
</dbReference>
<evidence type="ECO:0000313" key="10">
    <source>
        <dbReference type="Proteomes" id="UP001358586"/>
    </source>
</evidence>
<dbReference type="Proteomes" id="UP001358586">
    <property type="component" value="Chromosome 5"/>
</dbReference>
<accession>A0ABR0Q5P9</accession>